<sequence>MYKPCTTVGAFVLPLCLWHWSEKMAAPGKQYGLIMPKKLLQRPAFLPKHSAFADDSDEETTVGSRLQKEALKKKVMKQTKLEMQKALEQDATVYEYDSVYDDIQKKKEETNTAQMMAGKEKKPKYIQSLMQAVEVRKKEQEKRMEKKIQKEREAEGAEFEDKEAFVTSAYKKKLEERAQEEDLEKREAAIEASLDVTKQKDLSGFYRHLLNQTVGEEQAPECSLRDSRIKEEKSKGYSDEPISANPIPDEKNGLEKEVFVKKEETSNSDVNLASNNMEVGEKVEAPKDSQEILKRKESRSRSPSSGEDSKGHRSQRHSRSSSEEKDTHRADRHSQRESKKSHKKEKGESGSSSKKERQHKDRDRGDQPEKERHREKGERHRHSEHSNKGESRKRDEVEGKYRPKDKKEKSSKDRKRDKDRDDKHSEKERHRSSKDRGEKNREREEPSKTEKKELAEKELKKIDEHEESPLLSRKERELSGEEDQIKAKECAQEKERMKGAPVQEINLMEENIEERQVDDKVVPEICAHPEGLTELKRKETEEGEAVGSEQVGDASNNRSKFAKRSNEETVVSARDRYLARQMARVSTKSYIEKEED</sequence>
<evidence type="ECO:0000256" key="3">
    <source>
        <dbReference type="ARBA" id="ARBA00023054"/>
    </source>
</evidence>
<protein>
    <recommendedName>
        <fullName evidence="2">Nuclear speckle splicing regulatory protein 1</fullName>
    </recommendedName>
    <alternativeName>
        <fullName evidence="4">Coiled-coil domain-containing protein 55</fullName>
    </alternativeName>
</protein>
<evidence type="ECO:0000256" key="2">
    <source>
        <dbReference type="ARBA" id="ARBA00020556"/>
    </source>
</evidence>
<evidence type="ECO:0000256" key="6">
    <source>
        <dbReference type="SAM" id="MobiDB-lite"/>
    </source>
</evidence>
<evidence type="ECO:0000259" key="8">
    <source>
        <dbReference type="Pfam" id="PF09745"/>
    </source>
</evidence>
<evidence type="ECO:0000313" key="9">
    <source>
        <dbReference type="EMBL" id="KAJ1186095.1"/>
    </source>
</evidence>
<dbReference type="InterPro" id="IPR018612">
    <property type="entry name" value="NSRP1_N"/>
</dbReference>
<feature type="region of interest" description="Disordered" evidence="6">
    <location>
        <begin position="213"/>
        <end position="505"/>
    </location>
</feature>
<keyword evidence="10" id="KW-1185">Reference proteome</keyword>
<feature type="coiled-coil region" evidence="5">
    <location>
        <begin position="130"/>
        <end position="191"/>
    </location>
</feature>
<dbReference type="AlphaFoldDB" id="A0AAV7UB13"/>
<proteinExistence type="inferred from homology"/>
<feature type="signal peptide" evidence="7">
    <location>
        <begin position="1"/>
        <end position="25"/>
    </location>
</feature>
<feature type="region of interest" description="Disordered" evidence="6">
    <location>
        <begin position="532"/>
        <end position="571"/>
    </location>
</feature>
<dbReference type="GO" id="GO:0000381">
    <property type="term" value="P:regulation of alternative mRNA splicing, via spliceosome"/>
    <property type="evidence" value="ECO:0007669"/>
    <property type="project" value="InterPro"/>
</dbReference>
<dbReference type="Pfam" id="PF09745">
    <property type="entry name" value="NSRP1_N"/>
    <property type="match status" value="1"/>
</dbReference>
<evidence type="ECO:0000256" key="1">
    <source>
        <dbReference type="ARBA" id="ARBA00010126"/>
    </source>
</evidence>
<organism evidence="9 10">
    <name type="scientific">Pleurodeles waltl</name>
    <name type="common">Iberian ribbed newt</name>
    <dbReference type="NCBI Taxonomy" id="8319"/>
    <lineage>
        <taxon>Eukaryota</taxon>
        <taxon>Metazoa</taxon>
        <taxon>Chordata</taxon>
        <taxon>Craniata</taxon>
        <taxon>Vertebrata</taxon>
        <taxon>Euteleostomi</taxon>
        <taxon>Amphibia</taxon>
        <taxon>Batrachia</taxon>
        <taxon>Caudata</taxon>
        <taxon>Salamandroidea</taxon>
        <taxon>Salamandridae</taxon>
        <taxon>Pleurodelinae</taxon>
        <taxon>Pleurodeles</taxon>
    </lineage>
</organism>
<feature type="compositionally biased region" description="Basic and acidic residues" evidence="6">
    <location>
        <begin position="384"/>
        <end position="498"/>
    </location>
</feature>
<keyword evidence="7" id="KW-0732">Signal</keyword>
<dbReference type="EMBL" id="JANPWB010000005">
    <property type="protein sequence ID" value="KAJ1186095.1"/>
    <property type="molecule type" value="Genomic_DNA"/>
</dbReference>
<evidence type="ECO:0000313" key="10">
    <source>
        <dbReference type="Proteomes" id="UP001066276"/>
    </source>
</evidence>
<feature type="compositionally biased region" description="Basic and acidic residues" evidence="6">
    <location>
        <begin position="223"/>
        <end position="238"/>
    </location>
</feature>
<dbReference type="PANTHER" id="PTHR31938:SF4">
    <property type="entry name" value="NUCLEAR SPECKLE SPLICING REGULATORY PROTEIN 1"/>
    <property type="match status" value="1"/>
</dbReference>
<dbReference type="InterPro" id="IPR042816">
    <property type="entry name" value="Nsrp1"/>
</dbReference>
<evidence type="ECO:0000256" key="4">
    <source>
        <dbReference type="ARBA" id="ARBA00030718"/>
    </source>
</evidence>
<name>A0AAV7UB13_PLEWA</name>
<feature type="compositionally biased region" description="Basic and acidic residues" evidence="6">
    <location>
        <begin position="320"/>
        <end position="338"/>
    </location>
</feature>
<comment type="similarity">
    <text evidence="1">Belongs to the NSRP1 family.</text>
</comment>
<dbReference type="Proteomes" id="UP001066276">
    <property type="component" value="Chromosome 3_1"/>
</dbReference>
<feature type="compositionally biased region" description="Basic and acidic residues" evidence="6">
    <location>
        <begin position="345"/>
        <end position="378"/>
    </location>
</feature>
<reference evidence="9" key="1">
    <citation type="journal article" date="2022" name="bioRxiv">
        <title>Sequencing and chromosome-scale assembly of the giantPleurodeles waltlgenome.</title>
        <authorList>
            <person name="Brown T."/>
            <person name="Elewa A."/>
            <person name="Iarovenko S."/>
            <person name="Subramanian E."/>
            <person name="Araus A.J."/>
            <person name="Petzold A."/>
            <person name="Susuki M."/>
            <person name="Suzuki K.-i.T."/>
            <person name="Hayashi T."/>
            <person name="Toyoda A."/>
            <person name="Oliveira C."/>
            <person name="Osipova E."/>
            <person name="Leigh N.D."/>
            <person name="Simon A."/>
            <person name="Yun M.H."/>
        </authorList>
    </citation>
    <scope>NUCLEOTIDE SEQUENCE</scope>
    <source>
        <strain evidence="9">20211129_DDA</strain>
        <tissue evidence="9">Liver</tissue>
    </source>
</reference>
<evidence type="ECO:0000256" key="7">
    <source>
        <dbReference type="SAM" id="SignalP"/>
    </source>
</evidence>
<feature type="chain" id="PRO_5043529659" description="Nuclear speckle splicing regulatory protein 1" evidence="7">
    <location>
        <begin position="26"/>
        <end position="596"/>
    </location>
</feature>
<accession>A0AAV7UB13</accession>
<feature type="compositionally biased region" description="Polar residues" evidence="6">
    <location>
        <begin position="267"/>
        <end position="277"/>
    </location>
</feature>
<evidence type="ECO:0000256" key="5">
    <source>
        <dbReference type="SAM" id="Coils"/>
    </source>
</evidence>
<comment type="caution">
    <text evidence="9">The sequence shown here is derived from an EMBL/GenBank/DDBJ whole genome shotgun (WGS) entry which is preliminary data.</text>
</comment>
<gene>
    <name evidence="9" type="ORF">NDU88_002879</name>
</gene>
<feature type="domain" description="Nuclear speckle splicing regulatory protein 1 N-terminal" evidence="8">
    <location>
        <begin position="80"/>
        <end position="199"/>
    </location>
</feature>
<feature type="compositionally biased region" description="Basic and acidic residues" evidence="6">
    <location>
        <begin position="248"/>
        <end position="265"/>
    </location>
</feature>
<dbReference type="PANTHER" id="PTHR31938">
    <property type="entry name" value="NUCLEAR SPECKLE SPLICING REGULATORY PROTEIN 1"/>
    <property type="match status" value="1"/>
</dbReference>
<feature type="compositionally biased region" description="Basic and acidic residues" evidence="6">
    <location>
        <begin position="279"/>
        <end position="295"/>
    </location>
</feature>
<keyword evidence="3 5" id="KW-0175">Coiled coil</keyword>